<protein>
    <submittedName>
        <fullName evidence="1">Uncharacterized protein</fullName>
    </submittedName>
</protein>
<dbReference type="AlphaFoldDB" id="A0A379YAK7"/>
<evidence type="ECO:0000313" key="1">
    <source>
        <dbReference type="EMBL" id="SUI42926.1"/>
    </source>
</evidence>
<organism evidence="1 2">
    <name type="scientific">Serratia quinivorans</name>
    <dbReference type="NCBI Taxonomy" id="137545"/>
    <lineage>
        <taxon>Bacteria</taxon>
        <taxon>Pseudomonadati</taxon>
        <taxon>Pseudomonadota</taxon>
        <taxon>Gammaproteobacteria</taxon>
        <taxon>Enterobacterales</taxon>
        <taxon>Yersiniaceae</taxon>
        <taxon>Serratia</taxon>
    </lineage>
</organism>
<dbReference type="EMBL" id="UGYN01000002">
    <property type="protein sequence ID" value="SUI42926.1"/>
    <property type="molecule type" value="Genomic_DNA"/>
</dbReference>
<name>A0A379YAK7_9GAMM</name>
<proteinExistence type="predicted"/>
<gene>
    <name evidence="1" type="ORF">NCTC11544_00055</name>
</gene>
<dbReference type="RefSeq" id="WP_115182627.1">
    <property type="nucleotide sequence ID" value="NZ_CAMKUF010000001.1"/>
</dbReference>
<sequence>MSTTLYPFSGNEQKSMIFTPMLDGEVYNCQTKWNIAAQRWYLNITDNSGNRLLTTPMIDSPMGYDINLLIGAFTATKMVWRYSSGQIEVIN</sequence>
<evidence type="ECO:0000313" key="2">
    <source>
        <dbReference type="Proteomes" id="UP000255529"/>
    </source>
</evidence>
<dbReference type="Proteomes" id="UP000255529">
    <property type="component" value="Unassembled WGS sequence"/>
</dbReference>
<accession>A0A379YAK7</accession>
<reference evidence="1 2" key="1">
    <citation type="submission" date="2018-06" db="EMBL/GenBank/DDBJ databases">
        <authorList>
            <consortium name="Pathogen Informatics"/>
            <person name="Doyle S."/>
        </authorList>
    </citation>
    <scope>NUCLEOTIDE SEQUENCE [LARGE SCALE GENOMIC DNA]</scope>
    <source>
        <strain evidence="1 2">NCTC11544</strain>
    </source>
</reference>